<organism evidence="3 4">
    <name type="scientific">Trifolium subterraneum</name>
    <name type="common">Subterranean clover</name>
    <dbReference type="NCBI Taxonomy" id="3900"/>
    <lineage>
        <taxon>Eukaryota</taxon>
        <taxon>Viridiplantae</taxon>
        <taxon>Streptophyta</taxon>
        <taxon>Embryophyta</taxon>
        <taxon>Tracheophyta</taxon>
        <taxon>Spermatophyta</taxon>
        <taxon>Magnoliopsida</taxon>
        <taxon>eudicotyledons</taxon>
        <taxon>Gunneridae</taxon>
        <taxon>Pentapetalae</taxon>
        <taxon>rosids</taxon>
        <taxon>fabids</taxon>
        <taxon>Fabales</taxon>
        <taxon>Fabaceae</taxon>
        <taxon>Papilionoideae</taxon>
        <taxon>50 kb inversion clade</taxon>
        <taxon>NPAAA clade</taxon>
        <taxon>Hologalegina</taxon>
        <taxon>IRL clade</taxon>
        <taxon>Trifolieae</taxon>
        <taxon>Trifolium</taxon>
    </lineage>
</organism>
<feature type="transmembrane region" description="Helical" evidence="2">
    <location>
        <begin position="134"/>
        <end position="162"/>
    </location>
</feature>
<proteinExistence type="inferred from homology"/>
<evidence type="ECO:0008006" key="5">
    <source>
        <dbReference type="Google" id="ProtNLM"/>
    </source>
</evidence>
<dbReference type="GO" id="GO:0016020">
    <property type="term" value="C:membrane"/>
    <property type="evidence" value="ECO:0007669"/>
    <property type="project" value="InterPro"/>
</dbReference>
<keyword evidence="2" id="KW-0472">Membrane</keyword>
<sequence>MGEELKKNLLQHQNILEDEEEPLTKRIWKESKKMWKVSGPAIFNRFSTFGIQVVAQSFIGHIGSTELAAYAIVTTVLVRFGNGILFKFGLNGAMTSIILAYWIPNLGQLIYIMTKCPETWKGFSFLAFKDLWPVIKLSLSSGAMLCLNINGWEMMISIGFMAAASVRVSNELGRGSSKAAKFSIVIAVLTSFSIGFVLFLIFLFLREKLAYIFTPSPDVANAVGDLSPLLSISILLNSVQPVLSGVAVGAGWQSIVAYVNIGSYYLIGIPFGVVLGKLLHLQVKVINLSFT</sequence>
<accession>A0A2Z6M8H4</accession>
<dbReference type="OrthoDB" id="2126698at2759"/>
<evidence type="ECO:0000313" key="4">
    <source>
        <dbReference type="Proteomes" id="UP000242715"/>
    </source>
</evidence>
<dbReference type="Proteomes" id="UP000242715">
    <property type="component" value="Unassembled WGS sequence"/>
</dbReference>
<protein>
    <recommendedName>
        <fullName evidence="5">Polysaccharide biosynthesis protein C-terminal domain-containing protein</fullName>
    </recommendedName>
</protein>
<dbReference type="Pfam" id="PF01554">
    <property type="entry name" value="MatE"/>
    <property type="match status" value="1"/>
</dbReference>
<keyword evidence="2" id="KW-0812">Transmembrane</keyword>
<feature type="transmembrane region" description="Helical" evidence="2">
    <location>
        <begin position="92"/>
        <end position="113"/>
    </location>
</feature>
<evidence type="ECO:0000256" key="2">
    <source>
        <dbReference type="SAM" id="Phobius"/>
    </source>
</evidence>
<evidence type="ECO:0000313" key="3">
    <source>
        <dbReference type="EMBL" id="GAU21722.1"/>
    </source>
</evidence>
<gene>
    <name evidence="3" type="ORF">TSUD_328470</name>
</gene>
<feature type="transmembrane region" description="Helical" evidence="2">
    <location>
        <begin position="182"/>
        <end position="205"/>
    </location>
</feature>
<keyword evidence="4" id="KW-1185">Reference proteome</keyword>
<dbReference type="GO" id="GO:0015297">
    <property type="term" value="F:antiporter activity"/>
    <property type="evidence" value="ECO:0007669"/>
    <property type="project" value="InterPro"/>
</dbReference>
<dbReference type="GO" id="GO:0042910">
    <property type="term" value="F:xenobiotic transmembrane transporter activity"/>
    <property type="evidence" value="ECO:0007669"/>
    <property type="project" value="InterPro"/>
</dbReference>
<dbReference type="EMBL" id="DF973237">
    <property type="protein sequence ID" value="GAU21722.1"/>
    <property type="molecule type" value="Genomic_DNA"/>
</dbReference>
<reference evidence="4" key="1">
    <citation type="journal article" date="2017" name="Front. Plant Sci.">
        <title>Climate Clever Clovers: New Paradigm to Reduce the Environmental Footprint of Ruminants by Breeding Low Methanogenic Forages Utilizing Haplotype Variation.</title>
        <authorList>
            <person name="Kaur P."/>
            <person name="Appels R."/>
            <person name="Bayer P.E."/>
            <person name="Keeble-Gagnere G."/>
            <person name="Wang J."/>
            <person name="Hirakawa H."/>
            <person name="Shirasawa K."/>
            <person name="Vercoe P."/>
            <person name="Stefanova K."/>
            <person name="Durmic Z."/>
            <person name="Nichols P."/>
            <person name="Revell C."/>
            <person name="Isobe S.N."/>
            <person name="Edwards D."/>
            <person name="Erskine W."/>
        </authorList>
    </citation>
    <scope>NUCLEOTIDE SEQUENCE [LARGE SCALE GENOMIC DNA]</scope>
    <source>
        <strain evidence="4">cv. Daliak</strain>
    </source>
</reference>
<evidence type="ECO:0000256" key="1">
    <source>
        <dbReference type="ARBA" id="ARBA00010199"/>
    </source>
</evidence>
<keyword evidence="2" id="KW-1133">Transmembrane helix</keyword>
<feature type="transmembrane region" description="Helical" evidence="2">
    <location>
        <begin position="255"/>
        <end position="275"/>
    </location>
</feature>
<dbReference type="InterPro" id="IPR002528">
    <property type="entry name" value="MATE_fam"/>
</dbReference>
<name>A0A2Z6M8H4_TRISU</name>
<comment type="similarity">
    <text evidence="1">Belongs to the multi antimicrobial extrusion (MATE) (TC 2.A.66.1) family.</text>
</comment>
<dbReference type="PANTHER" id="PTHR11206">
    <property type="entry name" value="MULTIDRUG RESISTANCE PROTEIN"/>
    <property type="match status" value="1"/>
</dbReference>
<dbReference type="AlphaFoldDB" id="A0A2Z6M8H4"/>
<feature type="transmembrane region" description="Helical" evidence="2">
    <location>
        <begin position="67"/>
        <end position="86"/>
    </location>
</feature>